<dbReference type="Proteomes" id="UP000694523">
    <property type="component" value="Unplaced"/>
</dbReference>
<reference evidence="2" key="2">
    <citation type="submission" date="2025-09" db="UniProtKB">
        <authorList>
            <consortium name="Ensembl"/>
        </authorList>
    </citation>
    <scope>IDENTIFICATION</scope>
</reference>
<dbReference type="CDD" id="cd01650">
    <property type="entry name" value="RT_nLTR_like"/>
    <property type="match status" value="1"/>
</dbReference>
<dbReference type="Ensembl" id="ENSNMLT00000036822.1">
    <property type="protein sequence ID" value="ENSNMLP00000033080.1"/>
    <property type="gene ID" value="ENSNMLG00000020633.1"/>
</dbReference>
<evidence type="ECO:0000313" key="2">
    <source>
        <dbReference type="Ensembl" id="ENSNMLP00000033080.1"/>
    </source>
</evidence>
<organism evidence="2 3">
    <name type="scientific">Neogobius melanostomus</name>
    <name type="common">round goby</name>
    <dbReference type="NCBI Taxonomy" id="47308"/>
    <lineage>
        <taxon>Eukaryota</taxon>
        <taxon>Metazoa</taxon>
        <taxon>Chordata</taxon>
        <taxon>Craniata</taxon>
        <taxon>Vertebrata</taxon>
        <taxon>Euteleostomi</taxon>
        <taxon>Actinopterygii</taxon>
        <taxon>Neopterygii</taxon>
        <taxon>Teleostei</taxon>
        <taxon>Neoteleostei</taxon>
        <taxon>Acanthomorphata</taxon>
        <taxon>Gobiaria</taxon>
        <taxon>Gobiiformes</taxon>
        <taxon>Gobioidei</taxon>
        <taxon>Gobiidae</taxon>
        <taxon>Benthophilinae</taxon>
        <taxon>Neogobiini</taxon>
        <taxon>Neogobius</taxon>
    </lineage>
</organism>
<evidence type="ECO:0000259" key="1">
    <source>
        <dbReference type="PROSITE" id="PS50878"/>
    </source>
</evidence>
<proteinExistence type="predicted"/>
<feature type="domain" description="Reverse transcriptase" evidence="1">
    <location>
        <begin position="138"/>
        <end position="391"/>
    </location>
</feature>
<dbReference type="PANTHER" id="PTHR33332">
    <property type="entry name" value="REVERSE TRANSCRIPTASE DOMAIN-CONTAINING PROTEIN"/>
    <property type="match status" value="1"/>
</dbReference>
<dbReference type="PROSITE" id="PS50878">
    <property type="entry name" value="RT_POL"/>
    <property type="match status" value="1"/>
</dbReference>
<protein>
    <recommendedName>
        <fullName evidence="1">Reverse transcriptase domain-containing protein</fullName>
    </recommendedName>
</protein>
<dbReference type="InterPro" id="IPR043502">
    <property type="entry name" value="DNA/RNA_pol_sf"/>
</dbReference>
<accession>A0A8C6UHQ5</accession>
<keyword evidence="3" id="KW-1185">Reference proteome</keyword>
<dbReference type="InterPro" id="IPR000477">
    <property type="entry name" value="RT_dom"/>
</dbReference>
<dbReference type="SUPFAM" id="SSF56672">
    <property type="entry name" value="DNA/RNA polymerases"/>
    <property type="match status" value="1"/>
</dbReference>
<evidence type="ECO:0000313" key="3">
    <source>
        <dbReference type="Proteomes" id="UP000694523"/>
    </source>
</evidence>
<dbReference type="Pfam" id="PF00078">
    <property type="entry name" value="RVT_1"/>
    <property type="match status" value="1"/>
</dbReference>
<dbReference type="AlphaFoldDB" id="A0A8C6UHQ5"/>
<sequence>MRIYWICQSQRTTIIHSNSSNPRTLFSTFAKLTKPKDNITSTFTTDKCNNFLSSYHTKIHTIHCSLASTSSASPPSEHKLAPLTLHCLPSFSPLSPSETTKLLTTMKFSNCQLDPIPSSLLKTCIPTLIPLITSIINTSLTSGSVPSPLKLASITPLLKKPGLNPDNLDNFRPISNLPLLSKILERAVITQLHQHLHSSHLFEKFQSGFRSHHSTETALLKVTNDLLLAADSGSISILLLLDLSAAFDTINHTILLHRLQSIGISGTALLWFTSYLSDRHHFVSVNNCNSHTSPVTHGVPQGSVLGPLLFTIYMLPLGRIIRHHGLNFHCYADDTQLYISTKSITPVILSTITPVILSTITPVILSTITPVILSTITDCISDIKTWMDNNFSNS</sequence>
<name>A0A8C6UHQ5_9GOBI</name>
<reference evidence="2" key="1">
    <citation type="submission" date="2025-08" db="UniProtKB">
        <authorList>
            <consortium name="Ensembl"/>
        </authorList>
    </citation>
    <scope>IDENTIFICATION</scope>
</reference>